<name>A0ABU2CIC2_9MICO</name>
<organism evidence="5 6">
    <name type="scientific">Promicromonospora iranensis</name>
    <dbReference type="NCBI Taxonomy" id="1105144"/>
    <lineage>
        <taxon>Bacteria</taxon>
        <taxon>Bacillati</taxon>
        <taxon>Actinomycetota</taxon>
        <taxon>Actinomycetes</taxon>
        <taxon>Micrococcales</taxon>
        <taxon>Promicromonosporaceae</taxon>
        <taxon>Promicromonospora</taxon>
    </lineage>
</organism>
<dbReference type="InterPro" id="IPR012533">
    <property type="entry name" value="YcnI-copper_dom"/>
</dbReference>
<evidence type="ECO:0000256" key="3">
    <source>
        <dbReference type="SAM" id="SignalP"/>
    </source>
</evidence>
<keyword evidence="2" id="KW-0812">Transmembrane</keyword>
<proteinExistence type="predicted"/>
<feature type="compositionally biased region" description="Low complexity" evidence="1">
    <location>
        <begin position="192"/>
        <end position="207"/>
    </location>
</feature>
<feature type="transmembrane region" description="Helical" evidence="2">
    <location>
        <begin position="214"/>
        <end position="235"/>
    </location>
</feature>
<keyword evidence="3" id="KW-0732">Signal</keyword>
<dbReference type="Pfam" id="PF07987">
    <property type="entry name" value="DUF1775"/>
    <property type="match status" value="1"/>
</dbReference>
<dbReference type="EMBL" id="JAVDYE010000001">
    <property type="protein sequence ID" value="MDR7381087.1"/>
    <property type="molecule type" value="Genomic_DNA"/>
</dbReference>
<gene>
    <name evidence="5" type="ORF">J2S48_000602</name>
</gene>
<protein>
    <submittedName>
        <fullName evidence="5">Uncharacterized protein YcnI</fullName>
    </submittedName>
</protein>
<dbReference type="Gene3D" id="2.60.40.2230">
    <property type="entry name" value="Uncharacterised protein YcnI-like PF07987, DUF1775"/>
    <property type="match status" value="1"/>
</dbReference>
<dbReference type="RefSeq" id="WP_274997674.1">
    <property type="nucleotide sequence ID" value="NZ_JAJQQP010000017.1"/>
</dbReference>
<feature type="signal peptide" evidence="3">
    <location>
        <begin position="1"/>
        <end position="27"/>
    </location>
</feature>
<evidence type="ECO:0000313" key="5">
    <source>
        <dbReference type="EMBL" id="MDR7381087.1"/>
    </source>
</evidence>
<feature type="chain" id="PRO_5047179341" evidence="3">
    <location>
        <begin position="28"/>
        <end position="241"/>
    </location>
</feature>
<keyword evidence="2" id="KW-0472">Membrane</keyword>
<evidence type="ECO:0000313" key="6">
    <source>
        <dbReference type="Proteomes" id="UP001183585"/>
    </source>
</evidence>
<keyword evidence="2" id="KW-1133">Transmembrane helix</keyword>
<dbReference type="InterPro" id="IPR038507">
    <property type="entry name" value="YcnI-like_sf"/>
</dbReference>
<feature type="domain" description="YncI copper-binding" evidence="4">
    <location>
        <begin position="28"/>
        <end position="174"/>
    </location>
</feature>
<reference evidence="5 6" key="1">
    <citation type="submission" date="2023-07" db="EMBL/GenBank/DDBJ databases">
        <title>Sequencing the genomes of 1000 actinobacteria strains.</title>
        <authorList>
            <person name="Klenk H.-P."/>
        </authorList>
    </citation>
    <scope>NUCLEOTIDE SEQUENCE [LARGE SCALE GENOMIC DNA]</scope>
    <source>
        <strain evidence="5 6">DSM 45554</strain>
    </source>
</reference>
<evidence type="ECO:0000256" key="1">
    <source>
        <dbReference type="SAM" id="MobiDB-lite"/>
    </source>
</evidence>
<keyword evidence="6" id="KW-1185">Reference proteome</keyword>
<comment type="caution">
    <text evidence="5">The sequence shown here is derived from an EMBL/GenBank/DDBJ whole genome shotgun (WGS) entry which is preliminary data.</text>
</comment>
<evidence type="ECO:0000259" key="4">
    <source>
        <dbReference type="Pfam" id="PF07987"/>
    </source>
</evidence>
<dbReference type="CDD" id="cd08545">
    <property type="entry name" value="YcnI_like"/>
    <property type="match status" value="1"/>
</dbReference>
<sequence length="241" mass="24720">MRKLSRALGATTLAAGLVVAGATSASAHVTVTPSTTAAGAYALLTMSVPHGCEGSSTTTVSIQMPEQIIAVTPSVNPGWDVEKVMEDLPEPVEDGHGGEYTERVAEVVYTAKEPLLDGLRDAFELSLKLPEAEGETLAFPAVQECEEGETGWVQLPDDGQSADELEYPAPTIVLTGAEVEGEVPAEDEAADTEQAAAADGGATSTSDPGSSTSAVSWIALVLGAGGLVLGLLAFLRSRPQN</sequence>
<evidence type="ECO:0000256" key="2">
    <source>
        <dbReference type="SAM" id="Phobius"/>
    </source>
</evidence>
<dbReference type="Proteomes" id="UP001183585">
    <property type="component" value="Unassembled WGS sequence"/>
</dbReference>
<accession>A0ABU2CIC2</accession>
<feature type="region of interest" description="Disordered" evidence="1">
    <location>
        <begin position="183"/>
        <end position="209"/>
    </location>
</feature>